<comment type="caution">
    <text evidence="1">The sequence shown here is derived from an EMBL/GenBank/DDBJ whole genome shotgun (WGS) entry which is preliminary data.</text>
</comment>
<reference evidence="1" key="1">
    <citation type="submission" date="2019-10" db="EMBL/GenBank/DDBJ databases">
        <authorList>
            <consortium name="DOE Joint Genome Institute"/>
            <person name="Kuo A."/>
            <person name="Miyauchi S."/>
            <person name="Kiss E."/>
            <person name="Drula E."/>
            <person name="Kohler A."/>
            <person name="Sanchez-Garcia M."/>
            <person name="Andreopoulos B."/>
            <person name="Barry K.W."/>
            <person name="Bonito G."/>
            <person name="Buee M."/>
            <person name="Carver A."/>
            <person name="Chen C."/>
            <person name="Cichocki N."/>
            <person name="Clum A."/>
            <person name="Culley D."/>
            <person name="Crous P.W."/>
            <person name="Fauchery L."/>
            <person name="Girlanda M."/>
            <person name="Hayes R."/>
            <person name="Keri Z."/>
            <person name="Labutti K."/>
            <person name="Lipzen A."/>
            <person name="Lombard V."/>
            <person name="Magnuson J."/>
            <person name="Maillard F."/>
            <person name="Morin E."/>
            <person name="Murat C."/>
            <person name="Nolan M."/>
            <person name="Ohm R."/>
            <person name="Pangilinan J."/>
            <person name="Pereira M."/>
            <person name="Perotto S."/>
            <person name="Peter M."/>
            <person name="Riley R."/>
            <person name="Sitrit Y."/>
            <person name="Stielow B."/>
            <person name="Szollosi G."/>
            <person name="Zifcakova L."/>
            <person name="Stursova M."/>
            <person name="Spatafora J.W."/>
            <person name="Tedersoo L."/>
            <person name="Vaario L.-M."/>
            <person name="Yamada A."/>
            <person name="Yan M."/>
            <person name="Wang P."/>
            <person name="Xu J."/>
            <person name="Bruns T."/>
            <person name="Baldrian P."/>
            <person name="Vilgalys R."/>
            <person name="Henrissat B."/>
            <person name="Grigoriev I.V."/>
            <person name="Hibbett D."/>
            <person name="Nagy L.G."/>
            <person name="Martin F.M."/>
        </authorList>
    </citation>
    <scope>NUCLEOTIDE SEQUENCE</scope>
    <source>
        <strain evidence="1">P2</strain>
    </source>
</reference>
<evidence type="ECO:0000313" key="2">
    <source>
        <dbReference type="Proteomes" id="UP000886501"/>
    </source>
</evidence>
<organism evidence="1 2">
    <name type="scientific">Thelephora ganbajun</name>
    <name type="common">Ganba fungus</name>
    <dbReference type="NCBI Taxonomy" id="370292"/>
    <lineage>
        <taxon>Eukaryota</taxon>
        <taxon>Fungi</taxon>
        <taxon>Dikarya</taxon>
        <taxon>Basidiomycota</taxon>
        <taxon>Agaricomycotina</taxon>
        <taxon>Agaricomycetes</taxon>
        <taxon>Thelephorales</taxon>
        <taxon>Thelephoraceae</taxon>
        <taxon>Thelephora</taxon>
    </lineage>
</organism>
<protein>
    <submittedName>
        <fullName evidence="1">Uncharacterized protein</fullName>
    </submittedName>
</protein>
<evidence type="ECO:0000313" key="1">
    <source>
        <dbReference type="EMBL" id="KAF9647819.1"/>
    </source>
</evidence>
<sequence length="271" mass="30297">MSPIHSASLVEASYHSKEVLQLLDLDINRTLIDHLVQETAEVVDHALGRPTTPRGRPDRRCKKRSDFADFIANILHTADVKMATVLVTLVYIHRSKPHLSIETEDWALHRVFLGALILASKYTNDSTLKNSHWAIATGLFGKRDIGRVEREFLDVLDWELTVSESDISDLHDSLMALYPLRRFARTPMRLIPSVRTIFSSWSDSESENSSPTSSPAPSTPSTSSPPRHTDLKRTKSIKDIAVHISHTLSMSWASDSEESPVSPSYPHVAVA</sequence>
<accession>A0ACB6ZE36</accession>
<reference evidence="1" key="2">
    <citation type="journal article" date="2020" name="Nat. Commun.">
        <title>Large-scale genome sequencing of mycorrhizal fungi provides insights into the early evolution of symbiotic traits.</title>
        <authorList>
            <person name="Miyauchi S."/>
            <person name="Kiss E."/>
            <person name="Kuo A."/>
            <person name="Drula E."/>
            <person name="Kohler A."/>
            <person name="Sanchez-Garcia M."/>
            <person name="Morin E."/>
            <person name="Andreopoulos B."/>
            <person name="Barry K.W."/>
            <person name="Bonito G."/>
            <person name="Buee M."/>
            <person name="Carver A."/>
            <person name="Chen C."/>
            <person name="Cichocki N."/>
            <person name="Clum A."/>
            <person name="Culley D."/>
            <person name="Crous P.W."/>
            <person name="Fauchery L."/>
            <person name="Girlanda M."/>
            <person name="Hayes R.D."/>
            <person name="Keri Z."/>
            <person name="LaButti K."/>
            <person name="Lipzen A."/>
            <person name="Lombard V."/>
            <person name="Magnuson J."/>
            <person name="Maillard F."/>
            <person name="Murat C."/>
            <person name="Nolan M."/>
            <person name="Ohm R.A."/>
            <person name="Pangilinan J."/>
            <person name="Pereira M.F."/>
            <person name="Perotto S."/>
            <person name="Peter M."/>
            <person name="Pfister S."/>
            <person name="Riley R."/>
            <person name="Sitrit Y."/>
            <person name="Stielow J.B."/>
            <person name="Szollosi G."/>
            <person name="Zifcakova L."/>
            <person name="Stursova M."/>
            <person name="Spatafora J.W."/>
            <person name="Tedersoo L."/>
            <person name="Vaario L.M."/>
            <person name="Yamada A."/>
            <person name="Yan M."/>
            <person name="Wang P."/>
            <person name="Xu J."/>
            <person name="Bruns T."/>
            <person name="Baldrian P."/>
            <person name="Vilgalys R."/>
            <person name="Dunand C."/>
            <person name="Henrissat B."/>
            <person name="Grigoriev I.V."/>
            <person name="Hibbett D."/>
            <person name="Nagy L.G."/>
            <person name="Martin F.M."/>
        </authorList>
    </citation>
    <scope>NUCLEOTIDE SEQUENCE</scope>
    <source>
        <strain evidence="1">P2</strain>
    </source>
</reference>
<gene>
    <name evidence="1" type="ORF">BDM02DRAFT_2497184</name>
</gene>
<keyword evidence="2" id="KW-1185">Reference proteome</keyword>
<dbReference type="EMBL" id="MU118025">
    <property type="protein sequence ID" value="KAF9647819.1"/>
    <property type="molecule type" value="Genomic_DNA"/>
</dbReference>
<proteinExistence type="predicted"/>
<dbReference type="Proteomes" id="UP000886501">
    <property type="component" value="Unassembled WGS sequence"/>
</dbReference>
<name>A0ACB6ZE36_THEGA</name>